<dbReference type="Proteomes" id="UP000014500">
    <property type="component" value="Unassembled WGS sequence"/>
</dbReference>
<reference evidence="2" key="2">
    <citation type="submission" date="2015-02" db="UniProtKB">
        <authorList>
            <consortium name="EnsemblMetazoa"/>
        </authorList>
    </citation>
    <scope>IDENTIFICATION</scope>
</reference>
<dbReference type="AlphaFoldDB" id="T1JIK7"/>
<feature type="transmembrane region" description="Helical" evidence="1">
    <location>
        <begin position="21"/>
        <end position="48"/>
    </location>
</feature>
<proteinExistence type="predicted"/>
<keyword evidence="1" id="KW-0812">Transmembrane</keyword>
<dbReference type="HOGENOM" id="CLU_2729653_0_0_1"/>
<organism evidence="2 3">
    <name type="scientific">Strigamia maritima</name>
    <name type="common">European centipede</name>
    <name type="synonym">Geophilus maritimus</name>
    <dbReference type="NCBI Taxonomy" id="126957"/>
    <lineage>
        <taxon>Eukaryota</taxon>
        <taxon>Metazoa</taxon>
        <taxon>Ecdysozoa</taxon>
        <taxon>Arthropoda</taxon>
        <taxon>Myriapoda</taxon>
        <taxon>Chilopoda</taxon>
        <taxon>Pleurostigmophora</taxon>
        <taxon>Geophilomorpha</taxon>
        <taxon>Linotaeniidae</taxon>
        <taxon>Strigamia</taxon>
    </lineage>
</organism>
<evidence type="ECO:0000313" key="3">
    <source>
        <dbReference type="Proteomes" id="UP000014500"/>
    </source>
</evidence>
<sequence length="72" mass="8119">TKQFIACPSHSNIKRTVIARFICFCFLWLQKFIFAMGSIDVVVLHGTIKYSISVPLALRCNSKSVTVQELAK</sequence>
<name>T1JIK7_STRMM</name>
<reference evidence="3" key="1">
    <citation type="submission" date="2011-05" db="EMBL/GenBank/DDBJ databases">
        <authorList>
            <person name="Richards S.R."/>
            <person name="Qu J."/>
            <person name="Jiang H."/>
            <person name="Jhangiani S.N."/>
            <person name="Agravi P."/>
            <person name="Goodspeed R."/>
            <person name="Gross S."/>
            <person name="Mandapat C."/>
            <person name="Jackson L."/>
            <person name="Mathew T."/>
            <person name="Pu L."/>
            <person name="Thornton R."/>
            <person name="Saada N."/>
            <person name="Wilczek-Boney K.B."/>
            <person name="Lee S."/>
            <person name="Kovar C."/>
            <person name="Wu Y."/>
            <person name="Scherer S.E."/>
            <person name="Worley K.C."/>
            <person name="Muzny D.M."/>
            <person name="Gibbs R."/>
        </authorList>
    </citation>
    <scope>NUCLEOTIDE SEQUENCE</scope>
    <source>
        <strain evidence="3">Brora</strain>
    </source>
</reference>
<keyword evidence="3" id="KW-1185">Reference proteome</keyword>
<evidence type="ECO:0000313" key="2">
    <source>
        <dbReference type="EnsemblMetazoa" id="SMAR013688-PA"/>
    </source>
</evidence>
<evidence type="ECO:0000256" key="1">
    <source>
        <dbReference type="SAM" id="Phobius"/>
    </source>
</evidence>
<accession>T1JIK7</accession>
<protein>
    <submittedName>
        <fullName evidence="2">Uncharacterized protein</fullName>
    </submittedName>
</protein>
<keyword evidence="1" id="KW-0472">Membrane</keyword>
<keyword evidence="1" id="KW-1133">Transmembrane helix</keyword>
<dbReference type="EMBL" id="JH432102">
    <property type="status" value="NOT_ANNOTATED_CDS"/>
    <property type="molecule type" value="Genomic_DNA"/>
</dbReference>
<dbReference type="EnsemblMetazoa" id="SMAR013688-RA">
    <property type="protein sequence ID" value="SMAR013688-PA"/>
    <property type="gene ID" value="SMAR013688"/>
</dbReference>